<dbReference type="EMBL" id="JAVXUP010003337">
    <property type="protein sequence ID" value="KAK2999286.1"/>
    <property type="molecule type" value="Genomic_DNA"/>
</dbReference>
<evidence type="ECO:0000256" key="1">
    <source>
        <dbReference type="ARBA" id="ARBA00022723"/>
    </source>
</evidence>
<keyword evidence="1" id="KW-0479">Metal-binding</keyword>
<organism evidence="4 5">
    <name type="scientific">Escallonia herrerae</name>
    <dbReference type="NCBI Taxonomy" id="1293975"/>
    <lineage>
        <taxon>Eukaryota</taxon>
        <taxon>Viridiplantae</taxon>
        <taxon>Streptophyta</taxon>
        <taxon>Embryophyta</taxon>
        <taxon>Tracheophyta</taxon>
        <taxon>Spermatophyta</taxon>
        <taxon>Magnoliopsida</taxon>
        <taxon>eudicotyledons</taxon>
        <taxon>Gunneridae</taxon>
        <taxon>Pentapetalae</taxon>
        <taxon>asterids</taxon>
        <taxon>campanulids</taxon>
        <taxon>Escalloniales</taxon>
        <taxon>Escalloniaceae</taxon>
        <taxon>Escallonia</taxon>
    </lineage>
</organism>
<feature type="domain" description="C2" evidence="3">
    <location>
        <begin position="70"/>
        <end position="118"/>
    </location>
</feature>
<gene>
    <name evidence="4" type="ORF">RJ639_024108</name>
</gene>
<dbReference type="Gene3D" id="2.60.40.150">
    <property type="entry name" value="C2 domain"/>
    <property type="match status" value="1"/>
</dbReference>
<evidence type="ECO:0000259" key="3">
    <source>
        <dbReference type="Pfam" id="PF00168"/>
    </source>
</evidence>
<dbReference type="Pfam" id="PF00168">
    <property type="entry name" value="C2"/>
    <property type="match status" value="1"/>
</dbReference>
<dbReference type="InterPro" id="IPR000008">
    <property type="entry name" value="C2_dom"/>
</dbReference>
<protein>
    <recommendedName>
        <fullName evidence="3">C2 domain-containing protein</fullName>
    </recommendedName>
</protein>
<keyword evidence="2" id="KW-0106">Calcium</keyword>
<dbReference type="PANTHER" id="PTHR46502">
    <property type="entry name" value="C2 DOMAIN-CONTAINING"/>
    <property type="match status" value="1"/>
</dbReference>
<evidence type="ECO:0000313" key="5">
    <source>
        <dbReference type="Proteomes" id="UP001188597"/>
    </source>
</evidence>
<comment type="caution">
    <text evidence="4">The sequence shown here is derived from an EMBL/GenBank/DDBJ whole genome shotgun (WGS) entry which is preliminary data.</text>
</comment>
<name>A0AA88V046_9ASTE</name>
<dbReference type="AlphaFoldDB" id="A0AA88V046"/>
<dbReference type="GO" id="GO:0046872">
    <property type="term" value="F:metal ion binding"/>
    <property type="evidence" value="ECO:0007669"/>
    <property type="project" value="UniProtKB-KW"/>
</dbReference>
<dbReference type="InterPro" id="IPR035892">
    <property type="entry name" value="C2_domain_sf"/>
</dbReference>
<proteinExistence type="predicted"/>
<evidence type="ECO:0000256" key="2">
    <source>
        <dbReference type="ARBA" id="ARBA00022837"/>
    </source>
</evidence>
<dbReference type="PANTHER" id="PTHR46502:SF14">
    <property type="entry name" value="CALCIUM-DEPENDENT LIPID-BINDING (CALB DOMAIN) FAMILY PROTEIN"/>
    <property type="match status" value="1"/>
</dbReference>
<dbReference type="Proteomes" id="UP001188597">
    <property type="component" value="Unassembled WGS sequence"/>
</dbReference>
<keyword evidence="5" id="KW-1185">Reference proteome</keyword>
<sequence length="240" mass="27932">MSKREWVEINRQACLLYVVIECGTQVRRSKVSAGFILAKFFIGRLYLCLNYLSILLTGLNGSDNHEEVCWNEKFTFEFSFSELKNLTHLKFRILDKEYLSDGGFVGETTVYLEGIIMEGNDKGFIELRPAPYNVVLEDDTYKGQIKIVLKFVSNKVLQSERRVFVAADKEPGQSIYGTVKNLWKIPWREREEIYSKLGRKPKLLNDSPTLNDKDYSCHIRKLKQKAENVLFLKQQIHNYA</sequence>
<reference evidence="4" key="1">
    <citation type="submission" date="2022-12" db="EMBL/GenBank/DDBJ databases">
        <title>Draft genome assemblies for two species of Escallonia (Escalloniales).</title>
        <authorList>
            <person name="Chanderbali A."/>
            <person name="Dervinis C."/>
            <person name="Anghel I."/>
            <person name="Soltis D."/>
            <person name="Soltis P."/>
            <person name="Zapata F."/>
        </authorList>
    </citation>
    <scope>NUCLEOTIDE SEQUENCE</scope>
    <source>
        <strain evidence="4">UCBG64.0493</strain>
        <tissue evidence="4">Leaf</tissue>
    </source>
</reference>
<accession>A0AA88V046</accession>
<evidence type="ECO:0000313" key="4">
    <source>
        <dbReference type="EMBL" id="KAK2999286.1"/>
    </source>
</evidence>
<dbReference type="SUPFAM" id="SSF49562">
    <property type="entry name" value="C2 domain (Calcium/lipid-binding domain, CaLB)"/>
    <property type="match status" value="1"/>
</dbReference>